<feature type="region of interest" description="Disordered" evidence="1">
    <location>
        <begin position="292"/>
        <end position="314"/>
    </location>
</feature>
<feature type="transmembrane region" description="Helical" evidence="2">
    <location>
        <begin position="60"/>
        <end position="82"/>
    </location>
</feature>
<evidence type="ECO:0000256" key="2">
    <source>
        <dbReference type="SAM" id="Phobius"/>
    </source>
</evidence>
<feature type="transmembrane region" description="Helical" evidence="2">
    <location>
        <begin position="239"/>
        <end position="259"/>
    </location>
</feature>
<dbReference type="OrthoDB" id="5587891at2759"/>
<feature type="transmembrane region" description="Helical" evidence="2">
    <location>
        <begin position="265"/>
        <end position="282"/>
    </location>
</feature>
<name>A0A4P9Z580_9FUNG</name>
<accession>A0A4P9Z580</accession>
<organism evidence="3 4">
    <name type="scientific">Syncephalis pseudoplumigaleata</name>
    <dbReference type="NCBI Taxonomy" id="1712513"/>
    <lineage>
        <taxon>Eukaryota</taxon>
        <taxon>Fungi</taxon>
        <taxon>Fungi incertae sedis</taxon>
        <taxon>Zoopagomycota</taxon>
        <taxon>Zoopagomycotina</taxon>
        <taxon>Zoopagomycetes</taxon>
        <taxon>Zoopagales</taxon>
        <taxon>Piptocephalidaceae</taxon>
        <taxon>Syncephalis</taxon>
    </lineage>
</organism>
<keyword evidence="4" id="KW-1185">Reference proteome</keyword>
<feature type="compositionally biased region" description="Low complexity" evidence="1">
    <location>
        <begin position="294"/>
        <end position="314"/>
    </location>
</feature>
<feature type="transmembrane region" description="Helical" evidence="2">
    <location>
        <begin position="120"/>
        <end position="140"/>
    </location>
</feature>
<evidence type="ECO:0000256" key="1">
    <source>
        <dbReference type="SAM" id="MobiDB-lite"/>
    </source>
</evidence>
<keyword evidence="2" id="KW-1133">Transmembrane helix</keyword>
<reference evidence="4" key="1">
    <citation type="journal article" date="2018" name="Nat. Microbiol.">
        <title>Leveraging single-cell genomics to expand the fungal tree of life.</title>
        <authorList>
            <person name="Ahrendt S.R."/>
            <person name="Quandt C.A."/>
            <person name="Ciobanu D."/>
            <person name="Clum A."/>
            <person name="Salamov A."/>
            <person name="Andreopoulos B."/>
            <person name="Cheng J.F."/>
            <person name="Woyke T."/>
            <person name="Pelin A."/>
            <person name="Henrissat B."/>
            <person name="Reynolds N.K."/>
            <person name="Benny G.L."/>
            <person name="Smith M.E."/>
            <person name="James T.Y."/>
            <person name="Grigoriev I.V."/>
        </authorList>
    </citation>
    <scope>NUCLEOTIDE SEQUENCE [LARGE SCALE GENOMIC DNA]</scope>
    <source>
        <strain evidence="4">Benny S71-1</strain>
    </source>
</reference>
<keyword evidence="2" id="KW-0812">Transmembrane</keyword>
<evidence type="ECO:0000313" key="3">
    <source>
        <dbReference type="EMBL" id="RKP27774.1"/>
    </source>
</evidence>
<dbReference type="AlphaFoldDB" id="A0A4P9Z580"/>
<sequence>MPTLKSYHGVPEEVWHQNATALWHILLHPAGETPILDYIADPSATHNDTQRRLWGFQTQVLIYVFAGYAFVYAGIISVRLILIQRQSLAGWSCLLSASCGIVMSGLCLFAEYLPGFNCRMLLWSFAVFKVIANISHAMVLHHRAFLALRRPFWVLIVGMLLNLMNVANFFVVIFLSFITIEPLNGCVIYYAEILPYLCFMCNTPFNAFCFAIFIYVAYKQYHRFGHNNWKYLTRDGIRTMLMALSCDITCDIIICVQALGTYSQLFFIVNWPTVLLILTNHFRNMTNPTGAYGSGTSKSKPPSLSSTAQATQSTTTEGFSMLPITTGHTRFRR</sequence>
<gene>
    <name evidence="3" type="ORF">SYNPS1DRAFT_26595</name>
</gene>
<protein>
    <submittedName>
        <fullName evidence="3">Uncharacterized protein</fullName>
    </submittedName>
</protein>
<evidence type="ECO:0000313" key="4">
    <source>
        <dbReference type="Proteomes" id="UP000278143"/>
    </source>
</evidence>
<feature type="transmembrane region" description="Helical" evidence="2">
    <location>
        <begin position="94"/>
        <end position="114"/>
    </location>
</feature>
<feature type="transmembrane region" description="Helical" evidence="2">
    <location>
        <begin position="152"/>
        <end position="178"/>
    </location>
</feature>
<feature type="transmembrane region" description="Helical" evidence="2">
    <location>
        <begin position="193"/>
        <end position="218"/>
    </location>
</feature>
<dbReference type="EMBL" id="KZ989154">
    <property type="protein sequence ID" value="RKP27774.1"/>
    <property type="molecule type" value="Genomic_DNA"/>
</dbReference>
<dbReference type="Proteomes" id="UP000278143">
    <property type="component" value="Unassembled WGS sequence"/>
</dbReference>
<keyword evidence="2" id="KW-0472">Membrane</keyword>
<proteinExistence type="predicted"/>